<sequence length="320" mass="36240">MADYRYILTNPPLTRGTESVMLIFSLIAVHSNVLALYITVFRLRLRTASVGLMAIIALTDILTALAIILNEILKYATSREILNNDLFCQYFGMISMLFPMSSVDGIGLLSLLRALSIVQNIEIQGLYWYLAMGVMFVYNLIINVLAVSNNIMKVTPSQIYCHALYDENTYSKHFSSLLLAKFFIMFIISIVSYICITIRYYKTVSRLKSKRGSSSECFVEVNPTLTCQRMIIFRLIAFLLMYMICFVPQLATTAYTVITKTPRSAIADAVSGATISLSLLANSVFVLFYQIESREIILNMMPRWIYTPTVCSKPYVLGDF</sequence>
<dbReference type="CDD" id="cd00637">
    <property type="entry name" value="7tm_classA_rhodopsin-like"/>
    <property type="match status" value="1"/>
</dbReference>
<feature type="transmembrane region" description="Helical" evidence="5">
    <location>
        <begin position="90"/>
        <end position="114"/>
    </location>
</feature>
<proteinExistence type="predicted"/>
<protein>
    <recommendedName>
        <fullName evidence="6">G-protein coupled receptors family 1 profile domain-containing protein</fullName>
    </recommendedName>
</protein>
<dbReference type="InterPro" id="IPR017452">
    <property type="entry name" value="GPCR_Rhodpsn_7TM"/>
</dbReference>
<keyword evidence="2 5" id="KW-0812">Transmembrane</keyword>
<feature type="transmembrane region" description="Helical" evidence="5">
    <location>
        <begin position="235"/>
        <end position="258"/>
    </location>
</feature>
<evidence type="ECO:0000259" key="6">
    <source>
        <dbReference type="PROSITE" id="PS50262"/>
    </source>
</evidence>
<organism evidence="7 8">
    <name type="scientific">Conidiobolus coronatus (strain ATCC 28846 / CBS 209.66 / NRRL 28638)</name>
    <name type="common">Delacroixia coronata</name>
    <dbReference type="NCBI Taxonomy" id="796925"/>
    <lineage>
        <taxon>Eukaryota</taxon>
        <taxon>Fungi</taxon>
        <taxon>Fungi incertae sedis</taxon>
        <taxon>Zoopagomycota</taxon>
        <taxon>Entomophthoromycotina</taxon>
        <taxon>Entomophthoromycetes</taxon>
        <taxon>Entomophthorales</taxon>
        <taxon>Ancylistaceae</taxon>
        <taxon>Conidiobolus</taxon>
    </lineage>
</organism>
<dbReference type="AlphaFoldDB" id="A0A137P050"/>
<dbReference type="PROSITE" id="PS50262">
    <property type="entry name" value="G_PROTEIN_RECEP_F1_2"/>
    <property type="match status" value="1"/>
</dbReference>
<keyword evidence="3 5" id="KW-1133">Transmembrane helix</keyword>
<feature type="transmembrane region" description="Helical" evidence="5">
    <location>
        <begin position="126"/>
        <end position="147"/>
    </location>
</feature>
<dbReference type="SUPFAM" id="SSF81321">
    <property type="entry name" value="Family A G protein-coupled receptor-like"/>
    <property type="match status" value="1"/>
</dbReference>
<comment type="subcellular location">
    <subcellularLocation>
        <location evidence="1">Membrane</location>
    </subcellularLocation>
</comment>
<evidence type="ECO:0000256" key="2">
    <source>
        <dbReference type="ARBA" id="ARBA00022692"/>
    </source>
</evidence>
<evidence type="ECO:0000313" key="8">
    <source>
        <dbReference type="Proteomes" id="UP000070444"/>
    </source>
</evidence>
<evidence type="ECO:0000256" key="4">
    <source>
        <dbReference type="ARBA" id="ARBA00023136"/>
    </source>
</evidence>
<gene>
    <name evidence="7" type="ORF">CONCODRAFT_9300</name>
</gene>
<dbReference type="Proteomes" id="UP000070444">
    <property type="component" value="Unassembled WGS sequence"/>
</dbReference>
<evidence type="ECO:0000313" key="7">
    <source>
        <dbReference type="EMBL" id="KXN68453.1"/>
    </source>
</evidence>
<feature type="transmembrane region" description="Helical" evidence="5">
    <location>
        <begin position="178"/>
        <end position="201"/>
    </location>
</feature>
<dbReference type="Pfam" id="PF00001">
    <property type="entry name" value="7tm_1"/>
    <property type="match status" value="1"/>
</dbReference>
<feature type="domain" description="G-protein coupled receptors family 1 profile" evidence="6">
    <location>
        <begin position="31"/>
        <end position="289"/>
    </location>
</feature>
<feature type="transmembrane region" description="Helical" evidence="5">
    <location>
        <begin position="20"/>
        <end position="38"/>
    </location>
</feature>
<evidence type="ECO:0000256" key="3">
    <source>
        <dbReference type="ARBA" id="ARBA00022989"/>
    </source>
</evidence>
<dbReference type="GO" id="GO:0004930">
    <property type="term" value="F:G protein-coupled receptor activity"/>
    <property type="evidence" value="ECO:0007669"/>
    <property type="project" value="InterPro"/>
</dbReference>
<name>A0A137P050_CONC2</name>
<dbReference type="InterPro" id="IPR000276">
    <property type="entry name" value="GPCR_Rhodpsn"/>
</dbReference>
<feature type="transmembrane region" description="Helical" evidence="5">
    <location>
        <begin position="50"/>
        <end position="70"/>
    </location>
</feature>
<keyword evidence="8" id="KW-1185">Reference proteome</keyword>
<accession>A0A137P050</accession>
<dbReference type="EMBL" id="KQ964575">
    <property type="protein sequence ID" value="KXN68453.1"/>
    <property type="molecule type" value="Genomic_DNA"/>
</dbReference>
<keyword evidence="4 5" id="KW-0472">Membrane</keyword>
<dbReference type="GO" id="GO:0016020">
    <property type="term" value="C:membrane"/>
    <property type="evidence" value="ECO:0007669"/>
    <property type="project" value="UniProtKB-SubCell"/>
</dbReference>
<dbReference type="OrthoDB" id="9370401at2759"/>
<evidence type="ECO:0000256" key="1">
    <source>
        <dbReference type="ARBA" id="ARBA00004370"/>
    </source>
</evidence>
<dbReference type="Gene3D" id="1.20.1070.10">
    <property type="entry name" value="Rhodopsin 7-helix transmembrane proteins"/>
    <property type="match status" value="1"/>
</dbReference>
<reference evidence="7 8" key="1">
    <citation type="journal article" date="2015" name="Genome Biol. Evol.">
        <title>Phylogenomic analyses indicate that early fungi evolved digesting cell walls of algal ancestors of land plants.</title>
        <authorList>
            <person name="Chang Y."/>
            <person name="Wang S."/>
            <person name="Sekimoto S."/>
            <person name="Aerts A.L."/>
            <person name="Choi C."/>
            <person name="Clum A."/>
            <person name="LaButti K.M."/>
            <person name="Lindquist E.A."/>
            <person name="Yee Ngan C."/>
            <person name="Ohm R.A."/>
            <person name="Salamov A.A."/>
            <person name="Grigoriev I.V."/>
            <person name="Spatafora J.W."/>
            <person name="Berbee M.L."/>
        </authorList>
    </citation>
    <scope>NUCLEOTIDE SEQUENCE [LARGE SCALE GENOMIC DNA]</scope>
    <source>
        <strain evidence="7 8">NRRL 28638</strain>
    </source>
</reference>
<feature type="transmembrane region" description="Helical" evidence="5">
    <location>
        <begin position="270"/>
        <end position="291"/>
    </location>
</feature>
<evidence type="ECO:0000256" key="5">
    <source>
        <dbReference type="SAM" id="Phobius"/>
    </source>
</evidence>